<dbReference type="PANTHER" id="PTHR32251">
    <property type="entry name" value="3-OXO-5-ALPHA-STEROID 4-DEHYDROGENASE"/>
    <property type="match status" value="1"/>
</dbReference>
<reference evidence="1" key="3">
    <citation type="submission" date="2025-09" db="UniProtKB">
        <authorList>
            <consortium name="Ensembl"/>
        </authorList>
    </citation>
    <scope>IDENTIFICATION</scope>
</reference>
<protein>
    <recommendedName>
        <fullName evidence="3">Steroid 5-alpha reductase C-terminal domain-containing protein</fullName>
    </recommendedName>
</protein>
<reference evidence="1 2" key="1">
    <citation type="submission" date="2022-01" db="EMBL/GenBank/DDBJ databases">
        <title>A chromosome-scale genome assembly of the false clownfish, Amphiprion ocellaris.</title>
        <authorList>
            <person name="Ryu T."/>
        </authorList>
    </citation>
    <scope>NUCLEOTIDE SEQUENCE [LARGE SCALE GENOMIC DNA]</scope>
</reference>
<sequence>MIDPHILELLAGLTDMIMGSALAKCAATDLGIQWAGWALAAALKTEKFYDLAGSGTFILLAHLSRMWGGASHTRQKVQTGLVTAWGLRLGTFLFMRILKDGHDRRFNNVRDSPGTFFVYWTVQGTWKHRTRLPLVTIVLDPLNTQLKAGSPHINHCLVAGSLYAFILGRSCSYSVWVFMTLLPTLMLNSERRDVPLGTRDYIGWSVWGLGFAAEAIADQQKWLFKRDPENAGRFIQSGLWAYSRHPNYFGEILQWSGLWLSASSVMEGPQYLSVVSPLFVWFLLRYVSGIPILEKQAMKKWGSEPAFQEYIKNTPLLWPWPKF</sequence>
<keyword evidence="2" id="KW-1185">Reference proteome</keyword>
<dbReference type="Pfam" id="PF06966">
    <property type="entry name" value="DUF1295"/>
    <property type="match status" value="2"/>
</dbReference>
<organism evidence="1 2">
    <name type="scientific">Amphiprion ocellaris</name>
    <name type="common">Clown anemonefish</name>
    <dbReference type="NCBI Taxonomy" id="80972"/>
    <lineage>
        <taxon>Eukaryota</taxon>
        <taxon>Metazoa</taxon>
        <taxon>Chordata</taxon>
        <taxon>Craniata</taxon>
        <taxon>Vertebrata</taxon>
        <taxon>Euteleostomi</taxon>
        <taxon>Actinopterygii</taxon>
        <taxon>Neopterygii</taxon>
        <taxon>Teleostei</taxon>
        <taxon>Neoteleostei</taxon>
        <taxon>Acanthomorphata</taxon>
        <taxon>Ovalentaria</taxon>
        <taxon>Pomacentridae</taxon>
        <taxon>Amphiprion</taxon>
    </lineage>
</organism>
<dbReference type="OMA" id="FQMLWVW"/>
<dbReference type="InterPro" id="IPR010721">
    <property type="entry name" value="UstE-like"/>
</dbReference>
<proteinExistence type="predicted"/>
<reference evidence="1" key="2">
    <citation type="submission" date="2025-08" db="UniProtKB">
        <authorList>
            <consortium name="Ensembl"/>
        </authorList>
    </citation>
    <scope>IDENTIFICATION</scope>
</reference>
<dbReference type="PROSITE" id="PS50244">
    <property type="entry name" value="S5A_REDUCTASE"/>
    <property type="match status" value="1"/>
</dbReference>
<name>A0A3Q1CXU0_AMPOC</name>
<evidence type="ECO:0008006" key="3">
    <source>
        <dbReference type="Google" id="ProtNLM"/>
    </source>
</evidence>
<dbReference type="GeneTree" id="ENSGT00390000008169"/>
<dbReference type="Gene3D" id="1.20.120.1630">
    <property type="match status" value="1"/>
</dbReference>
<dbReference type="Ensembl" id="ENSAOCT00000025894.2">
    <property type="protein sequence ID" value="ENSAOCP00000030683.2"/>
    <property type="gene ID" value="ENSAOCG00000021813.2"/>
</dbReference>
<dbReference type="AlphaFoldDB" id="A0A3Q1CXU0"/>
<dbReference type="PANTHER" id="PTHR32251:SF17">
    <property type="entry name" value="STEROID 5-ALPHA REDUCTASE C-TERMINAL DOMAIN-CONTAINING PROTEIN"/>
    <property type="match status" value="1"/>
</dbReference>
<evidence type="ECO:0000313" key="2">
    <source>
        <dbReference type="Proteomes" id="UP001501940"/>
    </source>
</evidence>
<evidence type="ECO:0000313" key="1">
    <source>
        <dbReference type="Ensembl" id="ENSAOCP00000030683.2"/>
    </source>
</evidence>
<accession>A0A3Q1CXU0</accession>
<dbReference type="Proteomes" id="UP001501940">
    <property type="component" value="Chromosome 8"/>
</dbReference>
<dbReference type="GO" id="GO:0016020">
    <property type="term" value="C:membrane"/>
    <property type="evidence" value="ECO:0007669"/>
    <property type="project" value="TreeGrafter"/>
</dbReference>